<evidence type="ECO:0000313" key="1">
    <source>
        <dbReference type="EMBL" id="PIK43985.1"/>
    </source>
</evidence>
<reference evidence="1 2" key="1">
    <citation type="journal article" date="2017" name="PLoS Biol.">
        <title>The sea cucumber genome provides insights into morphological evolution and visceral regeneration.</title>
        <authorList>
            <person name="Zhang X."/>
            <person name="Sun L."/>
            <person name="Yuan J."/>
            <person name="Sun Y."/>
            <person name="Gao Y."/>
            <person name="Zhang L."/>
            <person name="Li S."/>
            <person name="Dai H."/>
            <person name="Hamel J.F."/>
            <person name="Liu C."/>
            <person name="Yu Y."/>
            <person name="Liu S."/>
            <person name="Lin W."/>
            <person name="Guo K."/>
            <person name="Jin S."/>
            <person name="Xu P."/>
            <person name="Storey K.B."/>
            <person name="Huan P."/>
            <person name="Zhang T."/>
            <person name="Zhou Y."/>
            <person name="Zhang J."/>
            <person name="Lin C."/>
            <person name="Li X."/>
            <person name="Xing L."/>
            <person name="Huo D."/>
            <person name="Sun M."/>
            <person name="Wang L."/>
            <person name="Mercier A."/>
            <person name="Li F."/>
            <person name="Yang H."/>
            <person name="Xiang J."/>
        </authorList>
    </citation>
    <scope>NUCLEOTIDE SEQUENCE [LARGE SCALE GENOMIC DNA]</scope>
    <source>
        <strain evidence="1">Shaxun</strain>
        <tissue evidence="1">Muscle</tissue>
    </source>
</reference>
<dbReference type="Proteomes" id="UP000230750">
    <property type="component" value="Unassembled WGS sequence"/>
</dbReference>
<sequence>MGRFLTGANSYRWYKWEMRVSQLVKAVCYLLKRYLAREKFLECLMSSAEYRFVTVFKMELGGVSRGKRKVRAVRRREHQPRVARRVKRKGRRLQRHRVLKPQNRLRGLSIRVVSNGLTSTKVTDSSPQMMVVEMFLFTRLRISLATMHGQ</sequence>
<dbReference type="AlphaFoldDB" id="A0A2G8K7N2"/>
<protein>
    <submittedName>
        <fullName evidence="1">Uncharacterized protein</fullName>
    </submittedName>
</protein>
<organism evidence="1 2">
    <name type="scientific">Stichopus japonicus</name>
    <name type="common">Sea cucumber</name>
    <dbReference type="NCBI Taxonomy" id="307972"/>
    <lineage>
        <taxon>Eukaryota</taxon>
        <taxon>Metazoa</taxon>
        <taxon>Echinodermata</taxon>
        <taxon>Eleutherozoa</taxon>
        <taxon>Echinozoa</taxon>
        <taxon>Holothuroidea</taxon>
        <taxon>Aspidochirotacea</taxon>
        <taxon>Aspidochirotida</taxon>
        <taxon>Stichopodidae</taxon>
        <taxon>Apostichopus</taxon>
    </lineage>
</organism>
<evidence type="ECO:0000313" key="2">
    <source>
        <dbReference type="Proteomes" id="UP000230750"/>
    </source>
</evidence>
<dbReference type="EMBL" id="MRZV01000810">
    <property type="protein sequence ID" value="PIK43985.1"/>
    <property type="molecule type" value="Genomic_DNA"/>
</dbReference>
<accession>A0A2G8K7N2</accession>
<keyword evidence="2" id="KW-1185">Reference proteome</keyword>
<comment type="caution">
    <text evidence="1">The sequence shown here is derived from an EMBL/GenBank/DDBJ whole genome shotgun (WGS) entry which is preliminary data.</text>
</comment>
<name>A0A2G8K7N2_STIJA</name>
<proteinExistence type="predicted"/>
<gene>
    <name evidence="1" type="ORF">BSL78_19163</name>
</gene>